<keyword evidence="3" id="KW-0808">Transferase</keyword>
<comment type="subcellular location">
    <subcellularLocation>
        <location evidence="1">Endomembrane system</location>
        <topology evidence="1">Multi-pass membrane protein</topology>
    </subcellularLocation>
</comment>
<organism evidence="12 13">
    <name type="scientific">Coffea arabica</name>
    <name type="common">Arabian coffee</name>
    <dbReference type="NCBI Taxonomy" id="13443"/>
    <lineage>
        <taxon>Eukaryota</taxon>
        <taxon>Viridiplantae</taxon>
        <taxon>Streptophyta</taxon>
        <taxon>Embryophyta</taxon>
        <taxon>Tracheophyta</taxon>
        <taxon>Spermatophyta</taxon>
        <taxon>Magnoliopsida</taxon>
        <taxon>eudicotyledons</taxon>
        <taxon>Gunneridae</taxon>
        <taxon>Pentapetalae</taxon>
        <taxon>asterids</taxon>
        <taxon>lamiids</taxon>
        <taxon>Gentianales</taxon>
        <taxon>Rubiaceae</taxon>
        <taxon>Ixoroideae</taxon>
        <taxon>Gardenieae complex</taxon>
        <taxon>Bertiereae - Coffeeae clade</taxon>
        <taxon>Coffeeae</taxon>
        <taxon>Coffea</taxon>
    </lineage>
</organism>
<dbReference type="RefSeq" id="XP_027063449.1">
    <property type="nucleotide sequence ID" value="XM_027207648.2"/>
</dbReference>
<keyword evidence="2" id="KW-0328">Glycosyltransferase</keyword>
<dbReference type="InterPro" id="IPR029044">
    <property type="entry name" value="Nucleotide-diphossugar_trans"/>
</dbReference>
<evidence type="ECO:0000313" key="13">
    <source>
        <dbReference type="RefSeq" id="XP_027063449.1"/>
    </source>
</evidence>
<dbReference type="GeneID" id="113689855"/>
<feature type="active site" evidence="8">
    <location>
        <position position="457"/>
    </location>
</feature>
<evidence type="ECO:0000256" key="9">
    <source>
        <dbReference type="PIRSR" id="PIRSR605150-2"/>
    </source>
</evidence>
<reference evidence="13" key="2">
    <citation type="submission" date="2025-08" db="UniProtKB">
        <authorList>
            <consortium name="RefSeq"/>
        </authorList>
    </citation>
    <scope>IDENTIFICATION</scope>
    <source>
        <tissue evidence="13">Leaves</tissue>
    </source>
</reference>
<evidence type="ECO:0000256" key="7">
    <source>
        <dbReference type="ARBA" id="ARBA00023316"/>
    </source>
</evidence>
<dbReference type="GO" id="GO:0012505">
    <property type="term" value="C:endomembrane system"/>
    <property type="evidence" value="ECO:0007669"/>
    <property type="project" value="UniProtKB-SubCell"/>
</dbReference>
<sequence length="746" mass="83965">MSKTEALPLYERKHLTKIIPRLIELTILFLCFSLLGYRLLHLKNHGFIWLVALLCESWFTFIWIVVVNIKWNPIAIKTYPERLLQRNLELPPLDMFVTTADPVLEPPIITVNTVISLLSVDYPANKLACYLSDDAASPLTYFCLVEASEFAKLWIPFCKKYNVPVRAPFRYFSDQSLFTGNSSSEFQEDWNIMKDEYRRLCQKIEEAAQKSVPCELTGDFAAFVDIDRRSHPTIIKVISENKEGLPDGLPPIVYISREKRPNHAHHFKAGAMNVLARVSGVMTNAPFMLNVDCDMFANNPQVVLHAMCLLLGVKDETDCGFVQFPQQFYDGLKDDPFGNQMVVMIKYLGRGLAGHQGPLYGGTGCFHRRKVIYGSSPEDKSGHGKMNTGDLEKAFGKSTKFNKFVAQALSSSSRTAECPESISKSIDEACQVASCGYEYGTAWGKEIGWIYGSTTEDVLTGLNIHWRGWRTMWLRTNPNGFLGSAPSCGPNTLIQQKRWSTGLLEVLFAPKSPFFGTLFGKLEFRQCLNYLFFLLWGPRSIFEICYAALPACCIFTNTNFLPKVNEPAILIPISIFVVFNTYCVSEYIQTNQSIKSWWNNHRMARIIAMTAWLCGFLSAIFKILRLSVTVFEVTKKEQSSSTDESEEKLGRFTFDNSPVFVPGTTILMVNLTALGIGFLDFMQGNGGKIEWGIGELVCSIWVVLCFWSFLKGLLGKGKYGIPSSTVCKSAALAFVFVQICRSSWGI</sequence>
<evidence type="ECO:0000256" key="2">
    <source>
        <dbReference type="ARBA" id="ARBA00022676"/>
    </source>
</evidence>
<dbReference type="PANTHER" id="PTHR13301">
    <property type="entry name" value="X-BOX TRANSCRIPTION FACTOR-RELATED"/>
    <property type="match status" value="1"/>
</dbReference>
<proteinExistence type="predicted"/>
<feature type="binding site" evidence="9">
    <location>
        <position position="134"/>
    </location>
    <ligand>
        <name>UDP-alpha-D-glucose</name>
        <dbReference type="ChEBI" id="CHEBI:58885"/>
    </ligand>
</feature>
<reference evidence="12" key="1">
    <citation type="journal article" date="2025" name="Foods">
        <title>Unveiling the Microbial Signatures of Arabica Coffee Cherries: Insights into Ripeness Specific Diversity, Functional Traits, and Implications for Quality and Safety.</title>
        <authorList>
            <consortium name="RefSeq"/>
            <person name="Tenea G.N."/>
            <person name="Cifuentes V."/>
            <person name="Reyes P."/>
            <person name="Cevallos-Vallejos M."/>
        </authorList>
    </citation>
    <scope>NUCLEOTIDE SEQUENCE [LARGE SCALE GENOMIC DNA]</scope>
</reference>
<feature type="active site" evidence="8">
    <location>
        <position position="134"/>
    </location>
</feature>
<feature type="binding site" evidence="9">
    <location>
        <position position="105"/>
    </location>
    <ligand>
        <name>UDP-alpha-D-glucose</name>
        <dbReference type="ChEBI" id="CHEBI:58885"/>
    </ligand>
</feature>
<feature type="transmembrane region" description="Helical" evidence="11">
    <location>
        <begin position="659"/>
        <end position="679"/>
    </location>
</feature>
<evidence type="ECO:0000256" key="4">
    <source>
        <dbReference type="ARBA" id="ARBA00022692"/>
    </source>
</evidence>
<dbReference type="Proteomes" id="UP001652660">
    <property type="component" value="Chromosome 5c"/>
</dbReference>
<evidence type="ECO:0000256" key="11">
    <source>
        <dbReference type="SAM" id="Phobius"/>
    </source>
</evidence>
<dbReference type="GO" id="GO:0071555">
    <property type="term" value="P:cell wall organization"/>
    <property type="evidence" value="ECO:0007669"/>
    <property type="project" value="UniProtKB-KW"/>
</dbReference>
<feature type="transmembrane region" description="Helical" evidence="11">
    <location>
        <begin position="606"/>
        <end position="624"/>
    </location>
</feature>
<gene>
    <name evidence="13" type="primary">LOC113689855</name>
</gene>
<dbReference type="Gene3D" id="3.90.550.10">
    <property type="entry name" value="Spore Coat Polysaccharide Biosynthesis Protein SpsA, Chain A"/>
    <property type="match status" value="1"/>
</dbReference>
<name>A0A6P6SCE2_COFAR</name>
<evidence type="ECO:0000256" key="5">
    <source>
        <dbReference type="ARBA" id="ARBA00022989"/>
    </source>
</evidence>
<evidence type="ECO:0000256" key="1">
    <source>
        <dbReference type="ARBA" id="ARBA00004127"/>
    </source>
</evidence>
<accession>A0A6P6SCE2</accession>
<evidence type="ECO:0000256" key="3">
    <source>
        <dbReference type="ARBA" id="ARBA00022679"/>
    </source>
</evidence>
<evidence type="ECO:0000256" key="10">
    <source>
        <dbReference type="PIRSR" id="PIRSR605150-3"/>
    </source>
</evidence>
<evidence type="ECO:0000256" key="6">
    <source>
        <dbReference type="ARBA" id="ARBA00023136"/>
    </source>
</evidence>
<keyword evidence="5 11" id="KW-1133">Transmembrane helix</keyword>
<dbReference type="Pfam" id="PF03552">
    <property type="entry name" value="Cellulose_synt"/>
    <property type="match status" value="1"/>
</dbReference>
<feature type="binding site" evidence="10">
    <location>
        <position position="292"/>
    </location>
    <ligand>
        <name>Mn(2+)</name>
        <dbReference type="ChEBI" id="CHEBI:29035"/>
    </ligand>
</feature>
<dbReference type="OrthoDB" id="72851at2759"/>
<keyword evidence="6 11" id="KW-0472">Membrane</keyword>
<feature type="binding site" evidence="10">
    <location>
        <position position="268"/>
    </location>
    <ligand>
        <name>Mn(2+)</name>
        <dbReference type="ChEBI" id="CHEBI:29035"/>
    </ligand>
</feature>
<feature type="transmembrane region" description="Helical" evidence="11">
    <location>
        <begin position="569"/>
        <end position="585"/>
    </location>
</feature>
<dbReference type="GO" id="GO:0016760">
    <property type="term" value="F:cellulose synthase (UDP-forming) activity"/>
    <property type="evidence" value="ECO:0007669"/>
    <property type="project" value="InterPro"/>
</dbReference>
<dbReference type="AlphaFoldDB" id="A0A6P6SCE2"/>
<feature type="transmembrane region" description="Helical" evidence="11">
    <location>
        <begin position="21"/>
        <end position="40"/>
    </location>
</feature>
<evidence type="ECO:0000313" key="12">
    <source>
        <dbReference type="Proteomes" id="UP001652660"/>
    </source>
</evidence>
<keyword evidence="7" id="KW-0961">Cell wall biogenesis/degradation</keyword>
<protein>
    <submittedName>
        <fullName evidence="13">Cellulose synthase-like protein H1 isoform X1</fullName>
    </submittedName>
</protein>
<keyword evidence="4 11" id="KW-0812">Transmembrane</keyword>
<dbReference type="GO" id="GO:0016020">
    <property type="term" value="C:membrane"/>
    <property type="evidence" value="ECO:0007669"/>
    <property type="project" value="InterPro"/>
</dbReference>
<dbReference type="GO" id="GO:0030244">
    <property type="term" value="P:cellulose biosynthetic process"/>
    <property type="evidence" value="ECO:0007669"/>
    <property type="project" value="InterPro"/>
</dbReference>
<feature type="transmembrane region" description="Helical" evidence="11">
    <location>
        <begin position="691"/>
        <end position="710"/>
    </location>
</feature>
<evidence type="ECO:0000256" key="8">
    <source>
        <dbReference type="PIRSR" id="PIRSR605150-1"/>
    </source>
</evidence>
<feature type="transmembrane region" description="Helical" evidence="11">
    <location>
        <begin position="46"/>
        <end position="67"/>
    </location>
</feature>
<keyword evidence="12" id="KW-1185">Reference proteome</keyword>
<dbReference type="InterPro" id="IPR005150">
    <property type="entry name" value="Cellulose_synth"/>
</dbReference>